<dbReference type="EMBL" id="VKKZ01000019">
    <property type="protein sequence ID" value="KAA6435319.1"/>
    <property type="molecule type" value="Genomic_DNA"/>
</dbReference>
<dbReference type="GO" id="GO:0016491">
    <property type="term" value="F:oxidoreductase activity"/>
    <property type="evidence" value="ECO:0007669"/>
    <property type="project" value="UniProtKB-KW"/>
</dbReference>
<dbReference type="PANTHER" id="PTHR43498">
    <property type="entry name" value="FERREDOXIN:COB-COM HETERODISULFIDE REDUCTASE SUBUNIT A"/>
    <property type="match status" value="1"/>
</dbReference>
<dbReference type="OrthoDB" id="668499at2"/>
<evidence type="ECO:0000256" key="1">
    <source>
        <dbReference type="ARBA" id="ARBA00022485"/>
    </source>
</evidence>
<evidence type="ECO:0000256" key="5">
    <source>
        <dbReference type="ARBA" id="ARBA00023014"/>
    </source>
</evidence>
<dbReference type="GO" id="GO:0051539">
    <property type="term" value="F:4 iron, 4 sulfur cluster binding"/>
    <property type="evidence" value="ECO:0007669"/>
    <property type="project" value="UniProtKB-KW"/>
</dbReference>
<dbReference type="PANTHER" id="PTHR43498:SF1">
    <property type="entry name" value="COB--COM HETERODISULFIDE REDUCTASE IRON-SULFUR SUBUNIT A"/>
    <property type="match status" value="1"/>
</dbReference>
<keyword evidence="5" id="KW-0411">Iron-sulfur</keyword>
<evidence type="ECO:0000313" key="9">
    <source>
        <dbReference type="Proteomes" id="UP000323866"/>
    </source>
</evidence>
<dbReference type="SUPFAM" id="SSF51905">
    <property type="entry name" value="FAD/NAD(P)-binding domain"/>
    <property type="match status" value="1"/>
</dbReference>
<protein>
    <submittedName>
        <fullName evidence="7">FAD-dependent oxidoreductase</fullName>
        <ecNumber evidence="8">1.-.-.-</ecNumber>
    </submittedName>
</protein>
<keyword evidence="4" id="KW-0408">Iron</keyword>
<accession>A0A5M8QH04</accession>
<name>A0A5M8QH04_9BACT</name>
<evidence type="ECO:0000256" key="3">
    <source>
        <dbReference type="ARBA" id="ARBA00023002"/>
    </source>
</evidence>
<comment type="caution">
    <text evidence="7">The sequence shown here is derived from an EMBL/GenBank/DDBJ whole genome shotgun (WGS) entry which is preliminary data.</text>
</comment>
<gene>
    <name evidence="8" type="ORF">ACD591_00120</name>
    <name evidence="7" type="ORF">FOE74_05035</name>
</gene>
<sequence>MHQYKLHSLLLVLSFLFSGYGGHAQEKTDLLIIGGGASGTTAGVQAARMGTKTLIIEETEWLGGMLTSAGVSAIDGNHNMPSGLWGEFRQKLYNYYGGPAAVETGWVSNTLFEPSVGNKLLKELAKEKNLTIWYKTQWQDIKKQGSTWRVTVKTGKKTRVIEAKLLLDATELGDVMAKVGAKYDIGMDSKHVTGEEYAPEQANDIIQDLTYVVVLKDYGKGADKTIKKPEGYNSKEFDCACDVSDPAADGGPNNDCLQMMGYGKLPNNKYMINWPKCGNDIYLNIIEKSPAEREMALREAKLHTLRFLYYLQTELGFKNLGIADNEFPTADKLPMIAYHRESRRLDGLARFALQHVAKPYDQKEAYYRTGIAVGDYTIDHHHLKNPNAPAIDFVKIKVPSYNVPLGSLIPRQVDGLVVAEKSISVTNIVNGATRLQPVVLGLGQAAGALAAVSLRNNLQPRQVSIREVQKALLDSKAYIMPFIDVKPQDPHFAALQRVGATGILKGTGVAYKWANQTWFYPEYPTSEHEVVSGLKTYYEELKATQASGARLTLKYLAEVLTAVNPALSYDKIAADWNKLNLGQAPSPDKELNRREAAVIIDHFLNPFAIPVDFNGQVQRQKS</sequence>
<evidence type="ECO:0000256" key="6">
    <source>
        <dbReference type="SAM" id="SignalP"/>
    </source>
</evidence>
<dbReference type="Proteomes" id="UP001570846">
    <property type="component" value="Unassembled WGS sequence"/>
</dbReference>
<keyword evidence="1" id="KW-0004">4Fe-4S</keyword>
<dbReference type="EC" id="1.-.-.-" evidence="8"/>
<keyword evidence="3 8" id="KW-0560">Oxidoreductase</keyword>
<reference evidence="8 10" key="3">
    <citation type="submission" date="2024-08" db="EMBL/GenBank/DDBJ databases">
        <authorList>
            <person name="Wei W."/>
        </authorList>
    </citation>
    <scope>NUCLEOTIDE SEQUENCE [LARGE SCALE GENOMIC DNA]</scope>
    <source>
        <strain evidence="8 10">XU2</strain>
    </source>
</reference>
<organism evidence="7 9">
    <name type="scientific">Rufibacter glacialis</name>
    <dbReference type="NCBI Taxonomy" id="1259555"/>
    <lineage>
        <taxon>Bacteria</taxon>
        <taxon>Pseudomonadati</taxon>
        <taxon>Bacteroidota</taxon>
        <taxon>Cytophagia</taxon>
        <taxon>Cytophagales</taxon>
        <taxon>Hymenobacteraceae</taxon>
        <taxon>Rufibacter</taxon>
    </lineage>
</organism>
<dbReference type="GO" id="GO:0046872">
    <property type="term" value="F:metal ion binding"/>
    <property type="evidence" value="ECO:0007669"/>
    <property type="project" value="UniProtKB-KW"/>
</dbReference>
<dbReference type="EMBL" id="JBGOGF010000001">
    <property type="protein sequence ID" value="MFA1769678.1"/>
    <property type="molecule type" value="Genomic_DNA"/>
</dbReference>
<keyword evidence="2" id="KW-0479">Metal-binding</keyword>
<keyword evidence="10" id="KW-1185">Reference proteome</keyword>
<dbReference type="RefSeq" id="WP_149097513.1">
    <property type="nucleotide sequence ID" value="NZ_BMMG01000002.1"/>
</dbReference>
<dbReference type="Gene3D" id="3.50.50.60">
    <property type="entry name" value="FAD/NAD(P)-binding domain"/>
    <property type="match status" value="1"/>
</dbReference>
<feature type="signal peptide" evidence="6">
    <location>
        <begin position="1"/>
        <end position="24"/>
    </location>
</feature>
<evidence type="ECO:0000313" key="8">
    <source>
        <dbReference type="EMBL" id="MFA1769678.1"/>
    </source>
</evidence>
<dbReference type="AlphaFoldDB" id="A0A5M8QH04"/>
<evidence type="ECO:0000313" key="10">
    <source>
        <dbReference type="Proteomes" id="UP001570846"/>
    </source>
</evidence>
<dbReference type="Pfam" id="PF12831">
    <property type="entry name" value="FAD_oxidored"/>
    <property type="match status" value="1"/>
</dbReference>
<dbReference type="Proteomes" id="UP000323866">
    <property type="component" value="Unassembled WGS sequence"/>
</dbReference>
<reference evidence="7 9" key="2">
    <citation type="submission" date="2019-09" db="EMBL/GenBank/DDBJ databases">
        <title>A bacterium isolated from glacier soil.</title>
        <authorList>
            <person name="Liu Q."/>
        </authorList>
    </citation>
    <scope>NUCLEOTIDE SEQUENCE [LARGE SCALE GENOMIC DNA]</scope>
    <source>
        <strain evidence="7 9">MDT1-10-3</strain>
    </source>
</reference>
<dbReference type="InterPro" id="IPR036188">
    <property type="entry name" value="FAD/NAD-bd_sf"/>
</dbReference>
<dbReference type="PRINTS" id="PR00411">
    <property type="entry name" value="PNDRDTASEI"/>
</dbReference>
<keyword evidence="6" id="KW-0732">Signal</keyword>
<evidence type="ECO:0000313" key="7">
    <source>
        <dbReference type="EMBL" id="KAA6435319.1"/>
    </source>
</evidence>
<dbReference type="InterPro" id="IPR039650">
    <property type="entry name" value="HdrA-like"/>
</dbReference>
<proteinExistence type="predicted"/>
<reference evidence="7 9" key="1">
    <citation type="submission" date="2019-07" db="EMBL/GenBank/DDBJ databases">
        <authorList>
            <person name="Qu J.-H."/>
        </authorList>
    </citation>
    <scope>NUCLEOTIDE SEQUENCE [LARGE SCALE GENOMIC DNA]</scope>
    <source>
        <strain evidence="7 9">MDT1-10-3</strain>
    </source>
</reference>
<evidence type="ECO:0000256" key="4">
    <source>
        <dbReference type="ARBA" id="ARBA00023004"/>
    </source>
</evidence>
<evidence type="ECO:0000256" key="2">
    <source>
        <dbReference type="ARBA" id="ARBA00022723"/>
    </source>
</evidence>
<feature type="chain" id="PRO_5024450984" evidence="6">
    <location>
        <begin position="25"/>
        <end position="622"/>
    </location>
</feature>